<feature type="domain" description="VWFA" evidence="1">
    <location>
        <begin position="1"/>
        <end position="167"/>
    </location>
</feature>
<dbReference type="InterPro" id="IPR051266">
    <property type="entry name" value="CLCR"/>
</dbReference>
<name>A0A520X7I0_9DELT</name>
<dbReference type="Proteomes" id="UP000322454">
    <property type="component" value="Unassembled WGS sequence"/>
</dbReference>
<dbReference type="CDD" id="cd00198">
    <property type="entry name" value="vWFA"/>
    <property type="match status" value="1"/>
</dbReference>
<dbReference type="InterPro" id="IPR036465">
    <property type="entry name" value="vWFA_dom_sf"/>
</dbReference>
<dbReference type="EMBL" id="SHMQ01000043">
    <property type="protein sequence ID" value="RZV37169.1"/>
    <property type="molecule type" value="Genomic_DNA"/>
</dbReference>
<organism evidence="2 3">
    <name type="scientific">Candidatus Acidulodesulfobacterium acidiphilum</name>
    <dbReference type="NCBI Taxonomy" id="2597224"/>
    <lineage>
        <taxon>Bacteria</taxon>
        <taxon>Deltaproteobacteria</taxon>
        <taxon>Candidatus Acidulodesulfobacterales</taxon>
        <taxon>Candidatus Acidulodesulfobacterium</taxon>
    </lineage>
</organism>
<dbReference type="PANTHER" id="PTHR10579">
    <property type="entry name" value="CALCIUM-ACTIVATED CHLORIDE CHANNEL REGULATOR"/>
    <property type="match status" value="1"/>
</dbReference>
<accession>A0A520X7I0</accession>
<evidence type="ECO:0000313" key="3">
    <source>
        <dbReference type="Proteomes" id="UP000322454"/>
    </source>
</evidence>
<dbReference type="SUPFAM" id="SSF53300">
    <property type="entry name" value="vWA-like"/>
    <property type="match status" value="1"/>
</dbReference>
<dbReference type="InterPro" id="IPR002035">
    <property type="entry name" value="VWF_A"/>
</dbReference>
<dbReference type="Pfam" id="PF00092">
    <property type="entry name" value="VWA"/>
    <property type="match status" value="1"/>
</dbReference>
<evidence type="ECO:0000259" key="1">
    <source>
        <dbReference type="PROSITE" id="PS50234"/>
    </source>
</evidence>
<comment type="caution">
    <text evidence="2">The sequence shown here is derived from an EMBL/GenBank/DDBJ whole genome shotgun (WGS) entry which is preliminary data.</text>
</comment>
<protein>
    <submittedName>
        <fullName evidence="2">VWA domain-containing protein</fullName>
    </submittedName>
</protein>
<dbReference type="PANTHER" id="PTHR10579:SF43">
    <property type="entry name" value="ZINC FINGER (C3HC4-TYPE RING FINGER) FAMILY PROTEIN"/>
    <property type="match status" value="1"/>
</dbReference>
<dbReference type="PROSITE" id="PS50234">
    <property type="entry name" value="VWFA"/>
    <property type="match status" value="1"/>
</dbReference>
<reference evidence="2 3" key="1">
    <citation type="submission" date="2019-01" db="EMBL/GenBank/DDBJ databases">
        <title>Insights into ecological role of a new deltaproteobacterial order Candidatus Sinidesulfobacterales (Sva0485) by metagenomics and metatranscriptomics.</title>
        <authorList>
            <person name="Tan S."/>
            <person name="Liu J."/>
            <person name="Fang Y."/>
            <person name="Hedlund B."/>
            <person name="Lian Z.-H."/>
            <person name="Huang L.-Y."/>
            <person name="Li J.-T."/>
            <person name="Huang L.-N."/>
            <person name="Li W.-J."/>
            <person name="Jiang H.-C."/>
            <person name="Dong H.-L."/>
            <person name="Shu W.-S."/>
        </authorList>
    </citation>
    <scope>NUCLEOTIDE SEQUENCE [LARGE SCALE GENOMIC DNA]</scope>
    <source>
        <strain evidence="2">AP4</strain>
    </source>
</reference>
<gene>
    <name evidence="2" type="ORF">EVJ48_09415</name>
</gene>
<dbReference type="SMART" id="SM00327">
    <property type="entry name" value="VWA"/>
    <property type="match status" value="1"/>
</dbReference>
<dbReference type="Gene3D" id="3.40.50.410">
    <property type="entry name" value="von Willebrand factor, type A domain"/>
    <property type="match status" value="1"/>
</dbReference>
<sequence length="379" mass="41758">MPILIDGLKNFVNSSKLKNTDRVSLIKFDDKADVLLPFVNIESKNKDLILNAIDGLINYSGGTSMGAGMKEALDLISKETGNRKIIMLTDGQTSDEDLVKEMSLELAKLNIPLIAVGIGEDWNENLISFITDKTQGKPYYASANGGDDASGIVIKPSEIPDIMIKELEHAVNETLTALSLTLNTVKDVTVDRITKVYPEVSEVDINIKPHFLGSINPEGNSVFIIESTLPERKPIKSRLMQLSLTYDMPDGNYRGENPPEDVIVEFTMDESKASVVNNEVMQWVQQRNVGSLLEKALKEAGEDPSNASKTLDMAKRMTVKLGNSAMTKIIEKAQDEIKENKTISIGTSKTLRIGSKTKTIKISQENELSDEQIRKLSGI</sequence>
<evidence type="ECO:0000313" key="2">
    <source>
        <dbReference type="EMBL" id="RZV37169.1"/>
    </source>
</evidence>
<dbReference type="AlphaFoldDB" id="A0A520X7I0"/>
<proteinExistence type="predicted"/>